<proteinExistence type="evidence at transcript level"/>
<name>A0A4Y7NGC2_9CRUS</name>
<dbReference type="PROSITE" id="PS50031">
    <property type="entry name" value="EH"/>
    <property type="match status" value="1"/>
</dbReference>
<dbReference type="PANTHER" id="PTHR11216">
    <property type="entry name" value="EH DOMAIN"/>
    <property type="match status" value="1"/>
</dbReference>
<feature type="compositionally biased region" description="Low complexity" evidence="1">
    <location>
        <begin position="526"/>
        <end position="535"/>
    </location>
</feature>
<gene>
    <name evidence="4" type="primary">EOG090X01QX</name>
</gene>
<feature type="compositionally biased region" description="Polar residues" evidence="1">
    <location>
        <begin position="382"/>
        <end position="417"/>
    </location>
</feature>
<dbReference type="PROSITE" id="PS50222">
    <property type="entry name" value="EF_HAND_2"/>
    <property type="match status" value="1"/>
</dbReference>
<dbReference type="InterPro" id="IPR002048">
    <property type="entry name" value="EF_hand_dom"/>
</dbReference>
<feature type="domain" description="EF-hand" evidence="3">
    <location>
        <begin position="226"/>
        <end position="261"/>
    </location>
</feature>
<organism evidence="4">
    <name type="scientific">Megafenestra aurita</name>
    <dbReference type="NCBI Taxonomy" id="2291010"/>
    <lineage>
        <taxon>Eukaryota</taxon>
        <taxon>Metazoa</taxon>
        <taxon>Ecdysozoa</taxon>
        <taxon>Arthropoda</taxon>
        <taxon>Crustacea</taxon>
        <taxon>Branchiopoda</taxon>
        <taxon>Diplostraca</taxon>
        <taxon>Cladocera</taxon>
        <taxon>Anomopoda</taxon>
        <taxon>Daphniidae</taxon>
        <taxon>Megafenestra</taxon>
    </lineage>
</organism>
<feature type="compositionally biased region" description="Polar residues" evidence="1">
    <location>
        <begin position="160"/>
        <end position="173"/>
    </location>
</feature>
<feature type="region of interest" description="Disordered" evidence="1">
    <location>
        <begin position="382"/>
        <end position="535"/>
    </location>
</feature>
<dbReference type="Gene3D" id="1.10.238.10">
    <property type="entry name" value="EF-hand"/>
    <property type="match status" value="1"/>
</dbReference>
<dbReference type="PANTHER" id="PTHR11216:SF174">
    <property type="entry name" value="GH06923P"/>
    <property type="match status" value="1"/>
</dbReference>
<sequence>MLASSKILPLNVDVETGNHTVNVNSETDMLSASSPKCQLSHTVHQPRTRNLHHHTRGMRKMPPKSPDLIELSDAGQSPVSGLEDDSSPGVTTDADSEDPSYCDTESPTPTNSAVTVDPKNYWQGAEEHRELLATEGEEEDDDEDGHDDKDDQRDIELVDINSSDSEVGTSNNPSSDSDEDIDEEELWKISPDQLTYYKVQFKTLQPDPNGLIGGSQAKQFFEKSRLPTAELSHIWQLSDVTKDGALSLPEFCTAMHLVVLRRNKIALPKQLPPALDPLQMFEVAPAIQIPVVPIATLNVATTIVEKEIPNTQHPKPALPPSSQSAVDGAGTAQHWTKFVDSPTGSVASPGPQPVNFDFKRAQVEQDPRILHPVALRLTPESQQTADMGQTSGAVSLPHPSTVNSLGNSLTSHANTVPSAASVASSSIGKKEPPPPPPPRPYRGHARSSSLDLNQLGRSTGLNSAAPPAVPPRVSPSMGSPRKENEVAHQGTTSSGAFQVYRRPTGPIAVTTVNASATPEKKPPPSSTTSTTSKSLTSVIEDHQRRGEVLRKQQQLLTKQLFEIQVSIDRFYINAVKAKNFAYFPINSGGKKSPRTPSAETALN</sequence>
<dbReference type="SUPFAM" id="SSF47473">
    <property type="entry name" value="EF-hand"/>
    <property type="match status" value="1"/>
</dbReference>
<dbReference type="InterPro" id="IPR011992">
    <property type="entry name" value="EF-hand-dom_pair"/>
</dbReference>
<feature type="compositionally biased region" description="Polar residues" evidence="1">
    <location>
        <begin position="446"/>
        <end position="462"/>
    </location>
</feature>
<reference evidence="4" key="1">
    <citation type="submission" date="2018-08" db="EMBL/GenBank/DDBJ databases">
        <authorList>
            <person name="Cornetti L."/>
        </authorList>
    </citation>
    <scope>NUCLEOTIDE SEQUENCE</scope>
    <source>
        <strain evidence="4">CH-H-2</strain>
    </source>
</reference>
<feature type="region of interest" description="Disordered" evidence="1">
    <location>
        <begin position="27"/>
        <end position="117"/>
    </location>
</feature>
<dbReference type="SMART" id="SM00027">
    <property type="entry name" value="EH"/>
    <property type="match status" value="1"/>
</dbReference>
<evidence type="ECO:0000313" key="4">
    <source>
        <dbReference type="EMBL" id="SVE92241.1"/>
    </source>
</evidence>
<feature type="compositionally biased region" description="Basic residues" evidence="1">
    <location>
        <begin position="44"/>
        <end position="62"/>
    </location>
</feature>
<evidence type="ECO:0000259" key="2">
    <source>
        <dbReference type="PROSITE" id="PS50031"/>
    </source>
</evidence>
<feature type="compositionally biased region" description="Polar residues" evidence="1">
    <location>
        <begin position="27"/>
        <end position="43"/>
    </location>
</feature>
<protein>
    <submittedName>
        <fullName evidence="4">EOG090X01QX</fullName>
    </submittedName>
</protein>
<dbReference type="GO" id="GO:0006897">
    <property type="term" value="P:endocytosis"/>
    <property type="evidence" value="ECO:0007669"/>
    <property type="project" value="TreeGrafter"/>
</dbReference>
<dbReference type="GO" id="GO:0016197">
    <property type="term" value="P:endosomal transport"/>
    <property type="evidence" value="ECO:0007669"/>
    <property type="project" value="TreeGrafter"/>
</dbReference>
<evidence type="ECO:0000256" key="1">
    <source>
        <dbReference type="SAM" id="MobiDB-lite"/>
    </source>
</evidence>
<dbReference type="GO" id="GO:0005886">
    <property type="term" value="C:plasma membrane"/>
    <property type="evidence" value="ECO:0007669"/>
    <property type="project" value="TreeGrafter"/>
</dbReference>
<dbReference type="EMBL" id="LR022622">
    <property type="protein sequence ID" value="SVE92241.1"/>
    <property type="molecule type" value="mRNA"/>
</dbReference>
<feature type="compositionally biased region" description="Polar residues" evidence="1">
    <location>
        <begin position="103"/>
        <end position="114"/>
    </location>
</feature>
<dbReference type="CDD" id="cd00052">
    <property type="entry name" value="EH"/>
    <property type="match status" value="1"/>
</dbReference>
<evidence type="ECO:0000259" key="3">
    <source>
        <dbReference type="PROSITE" id="PS50222"/>
    </source>
</evidence>
<dbReference type="GO" id="GO:0005509">
    <property type="term" value="F:calcium ion binding"/>
    <property type="evidence" value="ECO:0007669"/>
    <property type="project" value="InterPro"/>
</dbReference>
<feature type="domain" description="EH" evidence="2">
    <location>
        <begin position="193"/>
        <end position="277"/>
    </location>
</feature>
<dbReference type="InterPro" id="IPR000261">
    <property type="entry name" value="EH_dom"/>
</dbReference>
<accession>A0A4Y7NGC2</accession>
<feature type="region of interest" description="Disordered" evidence="1">
    <location>
        <begin position="158"/>
        <end position="182"/>
    </location>
</feature>
<dbReference type="AlphaFoldDB" id="A0A4Y7NGC2"/>
<feature type="region of interest" description="Disordered" evidence="1">
    <location>
        <begin position="310"/>
        <end position="331"/>
    </location>
</feature>
<dbReference type="Pfam" id="PF12763">
    <property type="entry name" value="EH"/>
    <property type="match status" value="1"/>
</dbReference>
<dbReference type="GO" id="GO:0005737">
    <property type="term" value="C:cytoplasm"/>
    <property type="evidence" value="ECO:0007669"/>
    <property type="project" value="TreeGrafter"/>
</dbReference>